<organism evidence="1 2">
    <name type="scientific">Paraclostridium sordellii</name>
    <name type="common">Clostridium sordellii</name>
    <dbReference type="NCBI Taxonomy" id="1505"/>
    <lineage>
        <taxon>Bacteria</taxon>
        <taxon>Bacillati</taxon>
        <taxon>Bacillota</taxon>
        <taxon>Clostridia</taxon>
        <taxon>Peptostreptococcales</taxon>
        <taxon>Peptostreptococcaceae</taxon>
        <taxon>Paraclostridium</taxon>
    </lineage>
</organism>
<gene>
    <name evidence="1" type="ORF">R28058_18161</name>
</gene>
<dbReference type="EMBL" id="CEKZ01000003">
    <property type="protein sequence ID" value="CEQ04083.1"/>
    <property type="molecule type" value="Genomic_DNA"/>
</dbReference>
<dbReference type="Proteomes" id="UP000049127">
    <property type="component" value="Unassembled WGS sequence"/>
</dbReference>
<protein>
    <submittedName>
        <fullName evidence="1">Uncharacterized protein</fullName>
    </submittedName>
</protein>
<accession>A0A0C7R4B5</accession>
<reference evidence="1 2" key="1">
    <citation type="submission" date="2015-01" db="EMBL/GenBank/DDBJ databases">
        <authorList>
            <person name="Aslett A.Martin."/>
            <person name="De Silva Nishadi"/>
        </authorList>
    </citation>
    <scope>NUCLEOTIDE SEQUENCE [LARGE SCALE GENOMIC DNA]</scope>
    <source>
        <strain evidence="1 2">R28058</strain>
    </source>
</reference>
<dbReference type="OrthoDB" id="2085161at2"/>
<name>A0A0C7R4B5_PARSO</name>
<dbReference type="AlphaFoldDB" id="A0A0C7R4B5"/>
<proteinExistence type="predicted"/>
<evidence type="ECO:0000313" key="1">
    <source>
        <dbReference type="EMBL" id="CEQ04083.1"/>
    </source>
</evidence>
<dbReference type="RefSeq" id="WP_055342147.1">
    <property type="nucleotide sequence ID" value="NZ_CEKZ01000003.1"/>
</dbReference>
<evidence type="ECO:0000313" key="2">
    <source>
        <dbReference type="Proteomes" id="UP000049127"/>
    </source>
</evidence>
<sequence>MTIIKILYPLTKEGFLDWDKCIQYYVIDNQINLETFYNSDFYDLDIYVRQYKQKLEDLKVSIAFGYASAKKGKMLNIFKKKNSKKDMDQMAQDLKEKFNL</sequence>